<dbReference type="GO" id="GO:0005886">
    <property type="term" value="C:plasma membrane"/>
    <property type="evidence" value="ECO:0007669"/>
    <property type="project" value="UniProtKB-SubCell"/>
</dbReference>
<dbReference type="PROSITE" id="PS50928">
    <property type="entry name" value="ABC_TM1"/>
    <property type="match status" value="1"/>
</dbReference>
<keyword evidence="2" id="KW-1003">Cell membrane</keyword>
<dbReference type="AlphaFoldDB" id="A0A2U1U6B9"/>
<dbReference type="PANTHER" id="PTHR30614">
    <property type="entry name" value="MEMBRANE COMPONENT OF AMINO ACID ABC TRANSPORTER"/>
    <property type="match status" value="1"/>
</dbReference>
<comment type="subcellular location">
    <subcellularLocation>
        <location evidence="1">Cell inner membrane</location>
        <topology evidence="1">Multi-pass membrane protein</topology>
    </subcellularLocation>
    <subcellularLocation>
        <location evidence="7">Cell membrane</location>
        <topology evidence="7">Multi-pass membrane protein</topology>
    </subcellularLocation>
</comment>
<keyword evidence="6 7" id="KW-0472">Membrane</keyword>
<evidence type="ECO:0000256" key="3">
    <source>
        <dbReference type="ARBA" id="ARBA00022692"/>
    </source>
</evidence>
<reference evidence="9 10" key="1">
    <citation type="submission" date="2018-04" db="EMBL/GenBank/DDBJ databases">
        <title>Brenneria corticis sp.nov.</title>
        <authorList>
            <person name="Li Y."/>
        </authorList>
    </citation>
    <scope>NUCLEOTIDE SEQUENCE [LARGE SCALE GENOMIC DNA]</scope>
    <source>
        <strain evidence="9 10">CFCC 11842</strain>
    </source>
</reference>
<feature type="domain" description="ABC transmembrane type-1" evidence="8">
    <location>
        <begin position="21"/>
        <end position="211"/>
    </location>
</feature>
<protein>
    <submittedName>
        <fullName evidence="9">ABC transporter permease</fullName>
    </submittedName>
</protein>
<dbReference type="Proteomes" id="UP000296159">
    <property type="component" value="Unassembled WGS sequence"/>
</dbReference>
<evidence type="ECO:0000256" key="5">
    <source>
        <dbReference type="ARBA" id="ARBA00022989"/>
    </source>
</evidence>
<dbReference type="InterPro" id="IPR043429">
    <property type="entry name" value="ArtM/GltK/GlnP/TcyL/YhdX-like"/>
</dbReference>
<keyword evidence="4" id="KW-0029">Amino-acid transport</keyword>
<dbReference type="InterPro" id="IPR035906">
    <property type="entry name" value="MetI-like_sf"/>
</dbReference>
<sequence>MAMLFNPHLFFSDVWAILRVVPGTLLMALLVLVMSIIIGSLLSCLRMFGGRFTRRIPTLYVSYVRSMPMLIHIYILFQILQRMFPGQLLPQLVIVIIIYSFYVGASQTENIRAALRSVDKGQFEAGYSIGMTRTQTMLRVVFPQALMVAVPIFFNTYLSTIKGLALVFTVGVVDIFAQAKLLGVENFGYIEAYLAAALIYWGISIIFTFVFHYLEKYFTRQGGARGGQGTRR</sequence>
<organism evidence="9 10">
    <name type="scientific">Brenneria corticis</name>
    <dbReference type="NCBI Taxonomy" id="2173106"/>
    <lineage>
        <taxon>Bacteria</taxon>
        <taxon>Pseudomonadati</taxon>
        <taxon>Pseudomonadota</taxon>
        <taxon>Gammaproteobacteria</taxon>
        <taxon>Enterobacterales</taxon>
        <taxon>Pectobacteriaceae</taxon>
        <taxon>Brenneria</taxon>
    </lineage>
</organism>
<evidence type="ECO:0000256" key="6">
    <source>
        <dbReference type="ARBA" id="ARBA00023136"/>
    </source>
</evidence>
<evidence type="ECO:0000256" key="7">
    <source>
        <dbReference type="RuleBase" id="RU363032"/>
    </source>
</evidence>
<evidence type="ECO:0000313" key="10">
    <source>
        <dbReference type="Proteomes" id="UP000296159"/>
    </source>
</evidence>
<name>A0A2U1U6B9_9GAMM</name>
<feature type="transmembrane region" description="Helical" evidence="7">
    <location>
        <begin position="194"/>
        <end position="214"/>
    </location>
</feature>
<dbReference type="Pfam" id="PF00528">
    <property type="entry name" value="BPD_transp_1"/>
    <property type="match status" value="1"/>
</dbReference>
<keyword evidence="2" id="KW-0997">Cell inner membrane</keyword>
<accession>A0A2U1U6B9</accession>
<evidence type="ECO:0000256" key="2">
    <source>
        <dbReference type="ARBA" id="ARBA00022519"/>
    </source>
</evidence>
<dbReference type="Gene3D" id="1.10.3720.10">
    <property type="entry name" value="MetI-like"/>
    <property type="match status" value="1"/>
</dbReference>
<dbReference type="GO" id="GO:0055085">
    <property type="term" value="P:transmembrane transport"/>
    <property type="evidence" value="ECO:0007669"/>
    <property type="project" value="InterPro"/>
</dbReference>
<comment type="caution">
    <text evidence="9">The sequence shown here is derived from an EMBL/GenBank/DDBJ whole genome shotgun (WGS) entry which is preliminary data.</text>
</comment>
<evidence type="ECO:0000313" key="9">
    <source>
        <dbReference type="EMBL" id="PWC17213.1"/>
    </source>
</evidence>
<evidence type="ECO:0000256" key="4">
    <source>
        <dbReference type="ARBA" id="ARBA00022970"/>
    </source>
</evidence>
<dbReference type="InterPro" id="IPR000515">
    <property type="entry name" value="MetI-like"/>
</dbReference>
<feature type="transmembrane region" description="Helical" evidence="7">
    <location>
        <begin position="57"/>
        <end position="76"/>
    </location>
</feature>
<keyword evidence="5 7" id="KW-1133">Transmembrane helix</keyword>
<dbReference type="PANTHER" id="PTHR30614:SF0">
    <property type="entry name" value="L-CYSTINE TRANSPORT SYSTEM PERMEASE PROTEIN TCYL"/>
    <property type="match status" value="1"/>
</dbReference>
<dbReference type="SUPFAM" id="SSF161098">
    <property type="entry name" value="MetI-like"/>
    <property type="match status" value="1"/>
</dbReference>
<gene>
    <name evidence="9" type="ORF">DDT56_06695</name>
</gene>
<proteinExistence type="inferred from homology"/>
<dbReference type="EMBL" id="QDKH01000007">
    <property type="protein sequence ID" value="PWC17213.1"/>
    <property type="molecule type" value="Genomic_DNA"/>
</dbReference>
<feature type="transmembrane region" description="Helical" evidence="7">
    <location>
        <begin position="20"/>
        <end position="45"/>
    </location>
</feature>
<comment type="similarity">
    <text evidence="7">Belongs to the binding-protein-dependent transport system permease family.</text>
</comment>
<dbReference type="CDD" id="cd06261">
    <property type="entry name" value="TM_PBP2"/>
    <property type="match status" value="1"/>
</dbReference>
<evidence type="ECO:0000259" key="8">
    <source>
        <dbReference type="PROSITE" id="PS50928"/>
    </source>
</evidence>
<keyword evidence="3 7" id="KW-0812">Transmembrane</keyword>
<feature type="transmembrane region" description="Helical" evidence="7">
    <location>
        <begin position="164"/>
        <end position="182"/>
    </location>
</feature>
<evidence type="ECO:0000256" key="1">
    <source>
        <dbReference type="ARBA" id="ARBA00004429"/>
    </source>
</evidence>
<dbReference type="GO" id="GO:0006865">
    <property type="term" value="P:amino acid transport"/>
    <property type="evidence" value="ECO:0007669"/>
    <property type="project" value="UniProtKB-KW"/>
</dbReference>
<keyword evidence="7" id="KW-0813">Transport</keyword>
<keyword evidence="10" id="KW-1185">Reference proteome</keyword>
<feature type="transmembrane region" description="Helical" evidence="7">
    <location>
        <begin position="88"/>
        <end position="105"/>
    </location>
</feature>